<comment type="caution">
    <text evidence="1">The sequence shown here is derived from an EMBL/GenBank/DDBJ whole genome shotgun (WGS) entry which is preliminary data.</text>
</comment>
<dbReference type="Proteomes" id="UP000306319">
    <property type="component" value="Unassembled WGS sequence"/>
</dbReference>
<reference evidence="1" key="1">
    <citation type="submission" date="2019-04" db="EMBL/GenBank/DDBJ databases">
        <title>Microbes associate with the intestines of laboratory mice.</title>
        <authorList>
            <person name="Navarre W."/>
            <person name="Wong E."/>
            <person name="Huang K."/>
            <person name="Tropini C."/>
            <person name="Ng K."/>
            <person name="Yu B."/>
        </authorList>
    </citation>
    <scope>NUCLEOTIDE SEQUENCE</scope>
    <source>
        <strain evidence="1">NM04_E33</strain>
    </source>
</reference>
<accession>A0AC61RE46</accession>
<evidence type="ECO:0000313" key="2">
    <source>
        <dbReference type="Proteomes" id="UP000306319"/>
    </source>
</evidence>
<evidence type="ECO:0000313" key="1">
    <source>
        <dbReference type="EMBL" id="TGY77228.1"/>
    </source>
</evidence>
<proteinExistence type="predicted"/>
<gene>
    <name evidence="1" type="ORF">E5331_15595</name>
</gene>
<name>A0AC61RE46_9BACT</name>
<keyword evidence="2" id="KW-1185">Reference proteome</keyword>
<protein>
    <submittedName>
        <fullName evidence="1">ParA family protein</fullName>
    </submittedName>
</protein>
<sequence length="252" mass="28102">MAKPLYVAVSTQKGGAGKTTLTAVLASYLYFIRGIDLIAIDCDYPQNNLADLRDRDFILAEKSRKVNEIVFRTWKARNGCAYDIVRSTPEDALAVAESYAAMENPPRIIFFDLPGTVNNNYVINTISQMDYVFCPITTDPMVMETSVAFANIVHNTLITTAKSKIKGFYMLWNKVPTRERSDLQCLCEQFIGTLGIPVMETVLPDSTKFRKEGQGEKRFSVFRSTILPPDKASLKGSGIEEVVNEIMGIMGI</sequence>
<dbReference type="EMBL" id="SRYB01000028">
    <property type="protein sequence ID" value="TGY77228.1"/>
    <property type="molecule type" value="Genomic_DNA"/>
</dbReference>
<organism evidence="1 2">
    <name type="scientific">Lepagella muris</name>
    <dbReference type="NCBI Taxonomy" id="3032870"/>
    <lineage>
        <taxon>Bacteria</taxon>
        <taxon>Pseudomonadati</taxon>
        <taxon>Bacteroidota</taxon>
        <taxon>Bacteroidia</taxon>
        <taxon>Bacteroidales</taxon>
        <taxon>Muribaculaceae</taxon>
        <taxon>Lepagella</taxon>
    </lineage>
</organism>